<dbReference type="GO" id="GO:0005524">
    <property type="term" value="F:ATP binding"/>
    <property type="evidence" value="ECO:0007669"/>
    <property type="project" value="UniProtKB-KW"/>
</dbReference>
<feature type="compositionally biased region" description="Low complexity" evidence="10">
    <location>
        <begin position="401"/>
        <end position="410"/>
    </location>
</feature>
<dbReference type="AlphaFoldDB" id="A0A7W6EG47"/>
<comment type="subcellular location">
    <subcellularLocation>
        <location evidence="2">Membrane</location>
    </subcellularLocation>
</comment>
<dbReference type="SMART" id="SM00304">
    <property type="entry name" value="HAMP"/>
    <property type="match status" value="1"/>
</dbReference>
<dbReference type="SUPFAM" id="SSF47384">
    <property type="entry name" value="Homodimeric domain of signal transducing histidine kinase"/>
    <property type="match status" value="1"/>
</dbReference>
<evidence type="ECO:0000256" key="11">
    <source>
        <dbReference type="SAM" id="Phobius"/>
    </source>
</evidence>
<accession>A0A7W6EG47</accession>
<feature type="region of interest" description="Disordered" evidence="10">
    <location>
        <begin position="401"/>
        <end position="421"/>
    </location>
</feature>
<keyword evidence="5" id="KW-0808">Transferase</keyword>
<dbReference type="SUPFAM" id="SSF55874">
    <property type="entry name" value="ATPase domain of HSP90 chaperone/DNA topoisomerase II/histidine kinase"/>
    <property type="match status" value="1"/>
</dbReference>
<evidence type="ECO:0000256" key="3">
    <source>
        <dbReference type="ARBA" id="ARBA00012438"/>
    </source>
</evidence>
<dbReference type="InterPro" id="IPR004358">
    <property type="entry name" value="Sig_transdc_His_kin-like_C"/>
</dbReference>
<dbReference type="Proteomes" id="UP000537592">
    <property type="component" value="Unassembled WGS sequence"/>
</dbReference>
<dbReference type="InterPro" id="IPR003660">
    <property type="entry name" value="HAMP_dom"/>
</dbReference>
<feature type="transmembrane region" description="Helical" evidence="11">
    <location>
        <begin position="34"/>
        <end position="57"/>
    </location>
</feature>
<keyword evidence="15" id="KW-1185">Reference proteome</keyword>
<name>A0A7W6EG47_9HYPH</name>
<dbReference type="PANTHER" id="PTHR44936:SF10">
    <property type="entry name" value="SENSOR PROTEIN RSTB"/>
    <property type="match status" value="1"/>
</dbReference>
<evidence type="ECO:0000256" key="9">
    <source>
        <dbReference type="SAM" id="Coils"/>
    </source>
</evidence>
<proteinExistence type="predicted"/>
<organism evidence="14 15">
    <name type="scientific">Pseudochelatococcus contaminans</name>
    <dbReference type="NCBI Taxonomy" id="1538103"/>
    <lineage>
        <taxon>Bacteria</taxon>
        <taxon>Pseudomonadati</taxon>
        <taxon>Pseudomonadota</taxon>
        <taxon>Alphaproteobacteria</taxon>
        <taxon>Hyphomicrobiales</taxon>
        <taxon>Chelatococcaceae</taxon>
        <taxon>Pseudochelatococcus</taxon>
    </lineage>
</organism>
<evidence type="ECO:0000313" key="14">
    <source>
        <dbReference type="EMBL" id="MBB3808717.1"/>
    </source>
</evidence>
<reference evidence="14 15" key="1">
    <citation type="submission" date="2020-08" db="EMBL/GenBank/DDBJ databases">
        <title>Genomic Encyclopedia of Type Strains, Phase IV (KMG-IV): sequencing the most valuable type-strain genomes for metagenomic binning, comparative biology and taxonomic classification.</title>
        <authorList>
            <person name="Goeker M."/>
        </authorList>
    </citation>
    <scope>NUCLEOTIDE SEQUENCE [LARGE SCALE GENOMIC DNA]</scope>
    <source>
        <strain evidence="14 15">DSM 28760</strain>
    </source>
</reference>
<feature type="domain" description="HAMP" evidence="13">
    <location>
        <begin position="205"/>
        <end position="260"/>
    </location>
</feature>
<evidence type="ECO:0000256" key="6">
    <source>
        <dbReference type="ARBA" id="ARBA00022741"/>
    </source>
</evidence>
<keyword evidence="7 14" id="KW-0418">Kinase</keyword>
<evidence type="ECO:0000259" key="13">
    <source>
        <dbReference type="PROSITE" id="PS50885"/>
    </source>
</evidence>
<evidence type="ECO:0000259" key="12">
    <source>
        <dbReference type="PROSITE" id="PS50109"/>
    </source>
</evidence>
<dbReference type="InterPro" id="IPR005467">
    <property type="entry name" value="His_kinase_dom"/>
</dbReference>
<dbReference type="Pfam" id="PF02518">
    <property type="entry name" value="HATPase_c"/>
    <property type="match status" value="1"/>
</dbReference>
<keyword evidence="6" id="KW-0547">Nucleotide-binding</keyword>
<dbReference type="InterPro" id="IPR003594">
    <property type="entry name" value="HATPase_dom"/>
</dbReference>
<feature type="domain" description="Histidine kinase" evidence="12">
    <location>
        <begin position="274"/>
        <end position="524"/>
    </location>
</feature>
<dbReference type="PROSITE" id="PS50885">
    <property type="entry name" value="HAMP"/>
    <property type="match status" value="1"/>
</dbReference>
<comment type="catalytic activity">
    <reaction evidence="1">
        <text>ATP + protein L-histidine = ADP + protein N-phospho-L-histidine.</text>
        <dbReference type="EC" id="2.7.13.3"/>
    </reaction>
</comment>
<dbReference type="Gene3D" id="1.10.287.130">
    <property type="match status" value="1"/>
</dbReference>
<dbReference type="PANTHER" id="PTHR44936">
    <property type="entry name" value="SENSOR PROTEIN CREC"/>
    <property type="match status" value="1"/>
</dbReference>
<dbReference type="PRINTS" id="PR00344">
    <property type="entry name" value="BCTRLSENSOR"/>
</dbReference>
<dbReference type="CDD" id="cd00075">
    <property type="entry name" value="HATPase"/>
    <property type="match status" value="1"/>
</dbReference>
<dbReference type="Gene3D" id="3.30.565.10">
    <property type="entry name" value="Histidine kinase-like ATPase, C-terminal domain"/>
    <property type="match status" value="1"/>
</dbReference>
<dbReference type="GO" id="GO:0000155">
    <property type="term" value="F:phosphorelay sensor kinase activity"/>
    <property type="evidence" value="ECO:0007669"/>
    <property type="project" value="InterPro"/>
</dbReference>
<gene>
    <name evidence="14" type="ORF">FHS81_000771</name>
</gene>
<evidence type="ECO:0000256" key="5">
    <source>
        <dbReference type="ARBA" id="ARBA00022679"/>
    </source>
</evidence>
<dbReference type="InterPro" id="IPR036097">
    <property type="entry name" value="HisK_dim/P_sf"/>
</dbReference>
<evidence type="ECO:0000256" key="8">
    <source>
        <dbReference type="ARBA" id="ARBA00022840"/>
    </source>
</evidence>
<evidence type="ECO:0000256" key="10">
    <source>
        <dbReference type="SAM" id="MobiDB-lite"/>
    </source>
</evidence>
<dbReference type="InterPro" id="IPR050980">
    <property type="entry name" value="2C_sensor_his_kinase"/>
</dbReference>
<dbReference type="GO" id="GO:0016020">
    <property type="term" value="C:membrane"/>
    <property type="evidence" value="ECO:0007669"/>
    <property type="project" value="UniProtKB-SubCell"/>
</dbReference>
<keyword evidence="9" id="KW-0175">Coiled coil</keyword>
<keyword evidence="11" id="KW-0812">Transmembrane</keyword>
<evidence type="ECO:0000313" key="15">
    <source>
        <dbReference type="Proteomes" id="UP000537592"/>
    </source>
</evidence>
<sequence>MNRHTAQPDDSPGDSSKVEGKAGNRRIISLPIRLLVLMLIFALVVELLGLVPAITAFRRSWLNDRLSAAQIAALVVEASPDASISPAVEERLLDGVGVMGIALGSSGARHLLSNDLMPNQPLRTYDMRDTGWLEQMCDTLADLFINNDRAIRVIGDGTGDVAFVELIMDPAPLKSAMLAFAVRVAGVSFLVWGAAAIALYWALMRLIVRPVRRLAGHITAFEREPGNPARIIIPSGNRDEIGEAEQALERMERTLAAELRQQQRLAALGLAVSKISHELRNLLTAAQLMSDRLAQVSDPVVERFAPRLIANLDRAINFCESALSYGRVTEALPQRRPVKLLPLIDELRDNLGLGDHTPIRLSADVPADLTLYGDPDQLSRVLLNLGRNAVQALEQGMSTNATSTLATNTNGKPTVSASDDRPLTRAISISARILSPEERRTQPEADDDQDALAEAEIRFADDGPGFAPRARERLFEAFRGTTRPGGSGLGLPIAAELIRLHGGSITLEPDTRGACFVIHLPATKR</sequence>
<keyword evidence="11" id="KW-0472">Membrane</keyword>
<keyword evidence="8" id="KW-0067">ATP-binding</keyword>
<evidence type="ECO:0000256" key="2">
    <source>
        <dbReference type="ARBA" id="ARBA00004370"/>
    </source>
</evidence>
<protein>
    <recommendedName>
        <fullName evidence="3">histidine kinase</fullName>
        <ecNumber evidence="3">2.7.13.3</ecNumber>
    </recommendedName>
</protein>
<evidence type="ECO:0000256" key="4">
    <source>
        <dbReference type="ARBA" id="ARBA00022553"/>
    </source>
</evidence>
<evidence type="ECO:0000256" key="1">
    <source>
        <dbReference type="ARBA" id="ARBA00000085"/>
    </source>
</evidence>
<feature type="coiled-coil region" evidence="9">
    <location>
        <begin position="241"/>
        <end position="268"/>
    </location>
</feature>
<keyword evidence="11" id="KW-1133">Transmembrane helix</keyword>
<keyword evidence="4" id="KW-0597">Phosphoprotein</keyword>
<dbReference type="EMBL" id="JACICC010000001">
    <property type="protein sequence ID" value="MBB3808717.1"/>
    <property type="molecule type" value="Genomic_DNA"/>
</dbReference>
<feature type="region of interest" description="Disordered" evidence="10">
    <location>
        <begin position="1"/>
        <end position="20"/>
    </location>
</feature>
<evidence type="ECO:0000256" key="7">
    <source>
        <dbReference type="ARBA" id="ARBA00022777"/>
    </source>
</evidence>
<dbReference type="RefSeq" id="WP_183750677.1">
    <property type="nucleotide sequence ID" value="NZ_JACICC010000001.1"/>
</dbReference>
<dbReference type="InterPro" id="IPR036890">
    <property type="entry name" value="HATPase_C_sf"/>
</dbReference>
<dbReference type="PROSITE" id="PS50109">
    <property type="entry name" value="HIS_KIN"/>
    <property type="match status" value="1"/>
</dbReference>
<comment type="caution">
    <text evidence="14">The sequence shown here is derived from an EMBL/GenBank/DDBJ whole genome shotgun (WGS) entry which is preliminary data.</text>
</comment>
<dbReference type="EC" id="2.7.13.3" evidence="3"/>
<feature type="transmembrane region" description="Helical" evidence="11">
    <location>
        <begin position="176"/>
        <end position="203"/>
    </location>
</feature>
<dbReference type="SMART" id="SM00387">
    <property type="entry name" value="HATPase_c"/>
    <property type="match status" value="1"/>
</dbReference>